<organism evidence="2">
    <name type="scientific">Ajellomyces dermatitidis (strain ATCC 18188 / CBS 674.68)</name>
    <name type="common">Blastomyces dermatitidis</name>
    <dbReference type="NCBI Taxonomy" id="653446"/>
    <lineage>
        <taxon>Eukaryota</taxon>
        <taxon>Fungi</taxon>
        <taxon>Dikarya</taxon>
        <taxon>Ascomycota</taxon>
        <taxon>Pezizomycotina</taxon>
        <taxon>Eurotiomycetes</taxon>
        <taxon>Eurotiomycetidae</taxon>
        <taxon>Onygenales</taxon>
        <taxon>Ajellomycetaceae</taxon>
        <taxon>Blastomyces</taxon>
    </lineage>
</organism>
<dbReference type="OrthoDB" id="10559891at2759"/>
<dbReference type="AlphaFoldDB" id="F2TU06"/>
<proteinExistence type="predicted"/>
<dbReference type="EMBL" id="GG749677">
    <property type="protein sequence ID" value="EGE86719.1"/>
    <property type="molecule type" value="Genomic_DNA"/>
</dbReference>
<reference evidence="2" key="1">
    <citation type="submission" date="2010-03" db="EMBL/GenBank/DDBJ databases">
        <title>Annotation of Blastomyces dermatitidis strain ATCC 18188.</title>
        <authorList>
            <consortium name="The Broad Institute Genome Sequencing Platform"/>
            <consortium name="Broad Institute Genome Sequencing Center for Infectious Disease."/>
            <person name="Cuomo C."/>
            <person name="Klein B."/>
            <person name="Sullivan T."/>
            <person name="Heitman J."/>
            <person name="Young S."/>
            <person name="Zeng Q."/>
            <person name="Gargeya S."/>
            <person name="Alvarado L."/>
            <person name="Berlin A.M."/>
            <person name="Chapman S.B."/>
            <person name="Chen Z."/>
            <person name="Freedman E."/>
            <person name="Gellesch M."/>
            <person name="Goldberg J."/>
            <person name="Griggs A."/>
            <person name="Gujja S."/>
            <person name="Heilman E."/>
            <person name="Heiman D."/>
            <person name="Howarth C."/>
            <person name="Mehta T."/>
            <person name="Neiman D."/>
            <person name="Pearson M."/>
            <person name="Roberts A."/>
            <person name="Saif S."/>
            <person name="Shea T."/>
            <person name="Shenoy N."/>
            <person name="Sisk P."/>
            <person name="Stolte C."/>
            <person name="Sykes S."/>
            <person name="White J."/>
            <person name="Yandava C."/>
            <person name="Haas B."/>
            <person name="Nusbaum C."/>
            <person name="Birren B."/>
        </authorList>
    </citation>
    <scope>NUCLEOTIDE SEQUENCE [LARGE SCALE GENOMIC DNA]</scope>
    <source>
        <strain evidence="2">ATCC 18188</strain>
    </source>
</reference>
<dbReference type="Proteomes" id="UP000007802">
    <property type="component" value="Unassembled WGS sequence"/>
</dbReference>
<feature type="non-terminal residue" evidence="2">
    <location>
        <position position="138"/>
    </location>
</feature>
<protein>
    <submittedName>
        <fullName evidence="2">Uncharacterized protein</fullName>
    </submittedName>
</protein>
<evidence type="ECO:0000256" key="1">
    <source>
        <dbReference type="SAM" id="MobiDB-lite"/>
    </source>
</evidence>
<feature type="region of interest" description="Disordered" evidence="1">
    <location>
        <begin position="62"/>
        <end position="81"/>
    </location>
</feature>
<dbReference type="HOGENOM" id="CLU_1844751_0_0_1"/>
<gene>
    <name evidence="2" type="ORF">BDDG_09669</name>
</gene>
<sequence>MYRTLGIAARLVNKPTKGSRIIVLSGRRNLFKLYTIIHIETMNLGRNGDGARELLCLHHARHSSPEGMSSKKPKAWPKQVSEPKRRTEYLWPLQIHRSTERECVLISSQLSFRASHHPPPKFDVCKRNHKTEHGALLR</sequence>
<accession>F2TU06</accession>
<name>F2TU06_AJEDA</name>
<evidence type="ECO:0000313" key="2">
    <source>
        <dbReference type="EMBL" id="EGE86719.1"/>
    </source>
</evidence>